<protein>
    <recommendedName>
        <fullName evidence="3">Winged helix-turn-helix domain-containing protein</fullName>
    </recommendedName>
</protein>
<accession>A0A235EQL2</accession>
<sequence length="93" mass="10024">MQAQHLVRASDPLSSVLAAEAAIKFAGNHCDRILSALSNGRQATAHELQSITGLTVVQIDRRLPELLRAGRVQVVQRGGMDLIRGGARVWEAV</sequence>
<reference evidence="1 2" key="1">
    <citation type="submission" date="2017-07" db="EMBL/GenBank/DDBJ databases">
        <title>Acidovorax KNDSW TSA 6 genome sequence and assembly.</title>
        <authorList>
            <person name="Mayilraj S."/>
        </authorList>
    </citation>
    <scope>NUCLEOTIDE SEQUENCE [LARGE SCALE GENOMIC DNA]</scope>
    <source>
        <strain evidence="1 2">KNDSW-TSA6</strain>
    </source>
</reference>
<dbReference type="AlphaFoldDB" id="A0A235EQL2"/>
<comment type="caution">
    <text evidence="1">The sequence shown here is derived from an EMBL/GenBank/DDBJ whole genome shotgun (WGS) entry which is preliminary data.</text>
</comment>
<organism evidence="1 2">
    <name type="scientific">Acidovorax kalamii</name>
    <dbReference type="NCBI Taxonomy" id="2004485"/>
    <lineage>
        <taxon>Bacteria</taxon>
        <taxon>Pseudomonadati</taxon>
        <taxon>Pseudomonadota</taxon>
        <taxon>Betaproteobacteria</taxon>
        <taxon>Burkholderiales</taxon>
        <taxon>Comamonadaceae</taxon>
        <taxon>Acidovorax</taxon>
    </lineage>
</organism>
<dbReference type="EMBL" id="NOIG01000005">
    <property type="protein sequence ID" value="OYD50695.1"/>
    <property type="molecule type" value="Genomic_DNA"/>
</dbReference>
<dbReference type="RefSeq" id="WP_094288320.1">
    <property type="nucleotide sequence ID" value="NZ_NOIG01000005.1"/>
</dbReference>
<gene>
    <name evidence="1" type="ORF">CBY09_08160</name>
</gene>
<evidence type="ECO:0000313" key="2">
    <source>
        <dbReference type="Proteomes" id="UP000215441"/>
    </source>
</evidence>
<keyword evidence="2" id="KW-1185">Reference proteome</keyword>
<dbReference type="Proteomes" id="UP000215441">
    <property type="component" value="Unassembled WGS sequence"/>
</dbReference>
<evidence type="ECO:0000313" key="1">
    <source>
        <dbReference type="EMBL" id="OYD50695.1"/>
    </source>
</evidence>
<evidence type="ECO:0008006" key="3">
    <source>
        <dbReference type="Google" id="ProtNLM"/>
    </source>
</evidence>
<proteinExistence type="predicted"/>
<name>A0A235EQL2_9BURK</name>
<dbReference type="OrthoDB" id="8811847at2"/>